<dbReference type="AlphaFoldDB" id="A0A1G8H1I7"/>
<evidence type="ECO:0000256" key="1">
    <source>
        <dbReference type="SAM" id="MobiDB-lite"/>
    </source>
</evidence>
<gene>
    <name evidence="2" type="ORF">SAMN04487909_101206</name>
</gene>
<reference evidence="2 3" key="1">
    <citation type="submission" date="2016-10" db="EMBL/GenBank/DDBJ databases">
        <authorList>
            <person name="de Groot N.N."/>
        </authorList>
    </citation>
    <scope>NUCLEOTIDE SEQUENCE [LARGE SCALE GENOMIC DNA]</scope>
    <source>
        <strain evidence="2 3">DSM 2895</strain>
    </source>
</reference>
<name>A0A1G8H1I7_ANEMI</name>
<dbReference type="EMBL" id="FNED01000001">
    <property type="protein sequence ID" value="SDI00429.1"/>
    <property type="molecule type" value="Genomic_DNA"/>
</dbReference>
<proteinExistence type="predicted"/>
<organism evidence="2 3">
    <name type="scientific">Aneurinibacillus migulanus</name>
    <name type="common">Bacillus migulanus</name>
    <dbReference type="NCBI Taxonomy" id="47500"/>
    <lineage>
        <taxon>Bacteria</taxon>
        <taxon>Bacillati</taxon>
        <taxon>Bacillota</taxon>
        <taxon>Bacilli</taxon>
        <taxon>Bacillales</taxon>
        <taxon>Paenibacillaceae</taxon>
        <taxon>Aneurinibacillus group</taxon>
        <taxon>Aneurinibacillus</taxon>
    </lineage>
</organism>
<dbReference type="Proteomes" id="UP000182836">
    <property type="component" value="Unassembled WGS sequence"/>
</dbReference>
<accession>A0A1G8H1I7</accession>
<feature type="region of interest" description="Disordered" evidence="1">
    <location>
        <begin position="110"/>
        <end position="133"/>
    </location>
</feature>
<evidence type="ECO:0000313" key="2">
    <source>
        <dbReference type="EMBL" id="SDI00429.1"/>
    </source>
</evidence>
<sequence>MFVSFLQNLKEKKRSRYAPCSPCSAMQYKQKKPASAHGTKRHGKFPYMDRSGEKPYYNFHYRVSLLKVNLLFRLVLFFSHFTHLFAGVLQKSQGMTHRWMLRSVRSFRRQQPIPQPQQPYRCGDHHGYHIRPR</sequence>
<evidence type="ECO:0000313" key="3">
    <source>
        <dbReference type="Proteomes" id="UP000182836"/>
    </source>
</evidence>
<protein>
    <submittedName>
        <fullName evidence="2">Uncharacterized protein</fullName>
    </submittedName>
</protein>